<evidence type="ECO:0000313" key="13">
    <source>
        <dbReference type="Proteomes" id="UP001280581"/>
    </source>
</evidence>
<dbReference type="SUPFAM" id="SSF53474">
    <property type="entry name" value="alpha/beta-Hydrolases"/>
    <property type="match status" value="1"/>
</dbReference>
<keyword evidence="7" id="KW-0378">Hydrolase</keyword>
<reference evidence="12 13" key="1">
    <citation type="submission" date="2021-02" db="EMBL/GenBank/DDBJ databases">
        <title>Genome assembly of Pseudopithomyces chartarum.</title>
        <authorList>
            <person name="Jauregui R."/>
            <person name="Singh J."/>
            <person name="Voisey C."/>
        </authorList>
    </citation>
    <scope>NUCLEOTIDE SEQUENCE [LARGE SCALE GENOMIC DNA]</scope>
    <source>
        <strain evidence="12 13">AGR01</strain>
    </source>
</reference>
<evidence type="ECO:0000256" key="7">
    <source>
        <dbReference type="ARBA" id="ARBA00022801"/>
    </source>
</evidence>
<keyword evidence="6 11" id="KW-0732">Signal</keyword>
<dbReference type="Proteomes" id="UP001280581">
    <property type="component" value="Unassembled WGS sequence"/>
</dbReference>
<keyword evidence="13" id="KW-1185">Reference proteome</keyword>
<dbReference type="InterPro" id="IPR000675">
    <property type="entry name" value="Cutinase/axe"/>
</dbReference>
<dbReference type="Gene3D" id="3.40.50.1820">
    <property type="entry name" value="alpha/beta hydrolase"/>
    <property type="match status" value="1"/>
</dbReference>
<dbReference type="GO" id="GO:0050525">
    <property type="term" value="F:cutinase activity"/>
    <property type="evidence" value="ECO:0007669"/>
    <property type="project" value="UniProtKB-EC"/>
</dbReference>
<evidence type="ECO:0000256" key="1">
    <source>
        <dbReference type="ARBA" id="ARBA00004613"/>
    </source>
</evidence>
<keyword evidence="8 10" id="KW-1015">Disulfide bond</keyword>
<keyword evidence="5" id="KW-0964">Secreted</keyword>
<keyword evidence="4" id="KW-0719">Serine esterase</keyword>
<sequence length="288" mass="30739">MKSLLPALFSSLALATPFPRDASDSSFDMDAVIAGSTPCASNAVIFGRGTFDSGNIGVWVGPFLKDSLLDAFNGDVHVQGVNQGDYPANLEDYVKEGGSENCADACADTVNAYAAKCRSANIFVSGWSQGALCAHKCVNRVNPSARKQIKGLATFGDENELMDYPSSVPAGLPFKAYCNEDNASPDLLCTKTALSGVELPSSISEWKGSVYDSLSLLKEVAKNRDQLKAAASIPVSILSEFFGVSKYFLLDVATGNVRRWLVLPPHFVYGNNGMAEQAAQWMARLVSP</sequence>
<dbReference type="PANTHER" id="PTHR48250:SF3">
    <property type="entry name" value="CUTINASE 1-RELATED"/>
    <property type="match status" value="1"/>
</dbReference>
<evidence type="ECO:0000256" key="11">
    <source>
        <dbReference type="SAM" id="SignalP"/>
    </source>
</evidence>
<dbReference type="GO" id="GO:0005576">
    <property type="term" value="C:extracellular region"/>
    <property type="evidence" value="ECO:0007669"/>
    <property type="project" value="UniProtKB-SubCell"/>
</dbReference>
<comment type="subcellular location">
    <subcellularLocation>
        <location evidence="1">Secreted</location>
    </subcellularLocation>
</comment>
<proteinExistence type="inferred from homology"/>
<comment type="caution">
    <text evidence="12">The sequence shown here is derived from an EMBL/GenBank/DDBJ whole genome shotgun (WGS) entry which is preliminary data.</text>
</comment>
<dbReference type="SMART" id="SM01110">
    <property type="entry name" value="Cutinase"/>
    <property type="match status" value="1"/>
</dbReference>
<dbReference type="EMBL" id="WVTA01000016">
    <property type="protein sequence ID" value="KAK3201476.1"/>
    <property type="molecule type" value="Genomic_DNA"/>
</dbReference>
<dbReference type="Pfam" id="PF01083">
    <property type="entry name" value="Cutinase"/>
    <property type="match status" value="1"/>
</dbReference>
<gene>
    <name evidence="12" type="ORF">GRF29_185g1049244</name>
</gene>
<dbReference type="GO" id="GO:0016052">
    <property type="term" value="P:carbohydrate catabolic process"/>
    <property type="evidence" value="ECO:0007669"/>
    <property type="project" value="TreeGrafter"/>
</dbReference>
<accession>A0AAN6LQA7</accession>
<organism evidence="12 13">
    <name type="scientific">Pseudopithomyces chartarum</name>
    <dbReference type="NCBI Taxonomy" id="1892770"/>
    <lineage>
        <taxon>Eukaryota</taxon>
        <taxon>Fungi</taxon>
        <taxon>Dikarya</taxon>
        <taxon>Ascomycota</taxon>
        <taxon>Pezizomycotina</taxon>
        <taxon>Dothideomycetes</taxon>
        <taxon>Pleosporomycetidae</taxon>
        <taxon>Pleosporales</taxon>
        <taxon>Massarineae</taxon>
        <taxon>Didymosphaeriaceae</taxon>
        <taxon>Pseudopithomyces</taxon>
    </lineage>
</organism>
<evidence type="ECO:0000256" key="10">
    <source>
        <dbReference type="PIRSR" id="PIRSR611150-2"/>
    </source>
</evidence>
<dbReference type="InterPro" id="IPR011150">
    <property type="entry name" value="Cutinase_monf"/>
</dbReference>
<name>A0AAN6LQA7_9PLEO</name>
<evidence type="ECO:0000256" key="6">
    <source>
        <dbReference type="ARBA" id="ARBA00022729"/>
    </source>
</evidence>
<evidence type="ECO:0000256" key="8">
    <source>
        <dbReference type="ARBA" id="ARBA00023157"/>
    </source>
</evidence>
<evidence type="ECO:0000256" key="4">
    <source>
        <dbReference type="ARBA" id="ARBA00022487"/>
    </source>
</evidence>
<evidence type="ECO:0000256" key="3">
    <source>
        <dbReference type="ARBA" id="ARBA00013095"/>
    </source>
</evidence>
<evidence type="ECO:0000256" key="5">
    <source>
        <dbReference type="ARBA" id="ARBA00022525"/>
    </source>
</evidence>
<dbReference type="EC" id="3.1.1.74" evidence="3"/>
<feature type="chain" id="PRO_5042890790" description="cutinase" evidence="11">
    <location>
        <begin position="16"/>
        <end position="288"/>
    </location>
</feature>
<evidence type="ECO:0000256" key="2">
    <source>
        <dbReference type="ARBA" id="ARBA00007534"/>
    </source>
</evidence>
<dbReference type="AlphaFoldDB" id="A0AAN6LQA7"/>
<feature type="signal peptide" evidence="11">
    <location>
        <begin position="1"/>
        <end position="15"/>
    </location>
</feature>
<evidence type="ECO:0000313" key="12">
    <source>
        <dbReference type="EMBL" id="KAK3201476.1"/>
    </source>
</evidence>
<dbReference type="InterPro" id="IPR029058">
    <property type="entry name" value="AB_hydrolase_fold"/>
</dbReference>
<protein>
    <recommendedName>
        <fullName evidence="3">cutinase</fullName>
        <ecNumber evidence="3">3.1.1.74</ecNumber>
    </recommendedName>
</protein>
<feature type="disulfide bond" evidence="10">
    <location>
        <begin position="39"/>
        <end position="117"/>
    </location>
</feature>
<dbReference type="PANTHER" id="PTHR48250">
    <property type="entry name" value="CUTINASE 2-RELATED"/>
    <property type="match status" value="1"/>
</dbReference>
<evidence type="ECO:0000256" key="9">
    <source>
        <dbReference type="ARBA" id="ARBA00034045"/>
    </source>
</evidence>
<comment type="catalytic activity">
    <reaction evidence="9">
        <text>cutin + H2O = cutin monomers.</text>
        <dbReference type="EC" id="3.1.1.74"/>
    </reaction>
</comment>
<comment type="similarity">
    <text evidence="2">Belongs to the cutinase family.</text>
</comment>